<dbReference type="RefSeq" id="WP_307471461.1">
    <property type="nucleotide sequence ID" value="NZ_JAUSUB010000001.1"/>
</dbReference>
<feature type="coiled-coil region" evidence="1">
    <location>
        <begin position="557"/>
        <end position="618"/>
    </location>
</feature>
<organism evidence="2 3">
    <name type="scientific">Cytobacillus purgationiresistens</name>
    <dbReference type="NCBI Taxonomy" id="863449"/>
    <lineage>
        <taxon>Bacteria</taxon>
        <taxon>Bacillati</taxon>
        <taxon>Bacillota</taxon>
        <taxon>Bacilli</taxon>
        <taxon>Bacillales</taxon>
        <taxon>Bacillaceae</taxon>
        <taxon>Cytobacillus</taxon>
    </lineage>
</organism>
<keyword evidence="3" id="KW-1185">Reference proteome</keyword>
<dbReference type="InterPro" id="IPR022368">
    <property type="entry name" value="Thiazole_bacteriocin_mat_put"/>
</dbReference>
<dbReference type="InterPro" id="IPR035985">
    <property type="entry name" value="Ubiquitin-activating_enz"/>
</dbReference>
<proteinExistence type="predicted"/>
<dbReference type="EMBL" id="JAUSUB010000001">
    <property type="protein sequence ID" value="MDQ0268594.1"/>
    <property type="molecule type" value="Genomic_DNA"/>
</dbReference>
<dbReference type="Gene3D" id="3.40.50.720">
    <property type="entry name" value="NAD(P)-binding Rossmann-like Domain"/>
    <property type="match status" value="1"/>
</dbReference>
<evidence type="ECO:0000313" key="2">
    <source>
        <dbReference type="EMBL" id="MDQ0268594.1"/>
    </source>
</evidence>
<dbReference type="NCBIfam" id="TIGR03693">
    <property type="entry name" value="ocin_ThiF_like"/>
    <property type="match status" value="1"/>
</dbReference>
<dbReference type="Proteomes" id="UP001238088">
    <property type="component" value="Unassembled WGS sequence"/>
</dbReference>
<gene>
    <name evidence="2" type="ORF">J2S17_000463</name>
</gene>
<evidence type="ECO:0000313" key="3">
    <source>
        <dbReference type="Proteomes" id="UP001238088"/>
    </source>
</evidence>
<protein>
    <submittedName>
        <fullName evidence="2">Thiazole-containing bacteriocin maturation protein</fullName>
    </submittedName>
</protein>
<dbReference type="SUPFAM" id="SSF69572">
    <property type="entry name" value="Activating enzymes of the ubiquitin-like proteins"/>
    <property type="match status" value="1"/>
</dbReference>
<accession>A0ABU0ACI4</accession>
<sequence>MTNLTLSMRLKVKRDTFFLPDSNKGVYFRNNLSSFLMEGDSIDMWIEKLMPMFNGKYTLGDITDGLQGPYRNRVYEIAEVLYQNGFIRDISQDRPHQLEEHVLKKYASQIEFLDSYGNSGAYRFQTFRQAKVLAIGSGPFFVSLVSALIHSGLPKIDMLITETVPTNRRRLMEIVEHFSTENIDAEIKEITYLKEGENNWREIVKPFDSIMYVSQEGNIEELAALHDVCKQEKKLLIPAIYFKQVGMAGPLVGPDHDGCWDSAWRRIHQSVFLNQQSHHYSASAGAMLANVIVFELFKEMTGCTELNQKNQFYLLDLETLEGSWHSFVSHPMVTGKMTAKWINDFNPFQERTSSKDQANELLLFFSQLTSAESGIFHIWEEGDLIQLPLAQCRVQATDLLTEGPSELLPIIDCTGLTHEEARREAGLQGIESYLSRTVDLLVPTLPPLQESVYLVEGQECMSAGAGETLAEGVIRGLQRCLEEELSKQVDRKHFVSVVQLNKVEDERCRFYLEALSTMQGAPIIGSGEGIFGLPVVWVRTNDGWYRSVGLNTTIALRKALQQAIMNVQNQADGTSKQGLEFTNVLLNEDMPLSLTIHQDDESTQLEALQSAMQVLEQNHKKLLLFEIAQEQFLEEKLAVVGVLIREVESR</sequence>
<keyword evidence="1" id="KW-0175">Coiled coil</keyword>
<comment type="caution">
    <text evidence="2">The sequence shown here is derived from an EMBL/GenBank/DDBJ whole genome shotgun (WGS) entry which is preliminary data.</text>
</comment>
<reference evidence="2 3" key="1">
    <citation type="submission" date="2023-07" db="EMBL/GenBank/DDBJ databases">
        <title>Genomic Encyclopedia of Type Strains, Phase IV (KMG-IV): sequencing the most valuable type-strain genomes for metagenomic binning, comparative biology and taxonomic classification.</title>
        <authorList>
            <person name="Goeker M."/>
        </authorList>
    </citation>
    <scope>NUCLEOTIDE SEQUENCE [LARGE SCALE GENOMIC DNA]</scope>
    <source>
        <strain evidence="2 3">DSM 23494</strain>
    </source>
</reference>
<name>A0ABU0ACI4_9BACI</name>
<evidence type="ECO:0000256" key="1">
    <source>
        <dbReference type="SAM" id="Coils"/>
    </source>
</evidence>